<name>A0A533QAC1_9BACT</name>
<dbReference type="Proteomes" id="UP000319783">
    <property type="component" value="Unassembled WGS sequence"/>
</dbReference>
<evidence type="ECO:0000313" key="1">
    <source>
        <dbReference type="EMBL" id="TLD41648.1"/>
    </source>
</evidence>
<evidence type="ECO:0000313" key="2">
    <source>
        <dbReference type="Proteomes" id="UP000319783"/>
    </source>
</evidence>
<proteinExistence type="predicted"/>
<dbReference type="AlphaFoldDB" id="A0A533QAC1"/>
<dbReference type="EMBL" id="SULG01000040">
    <property type="protein sequence ID" value="TLD41648.1"/>
    <property type="molecule type" value="Genomic_DNA"/>
</dbReference>
<protein>
    <submittedName>
        <fullName evidence="1">Uncharacterized protein</fullName>
    </submittedName>
</protein>
<comment type="caution">
    <text evidence="1">The sequence shown here is derived from an EMBL/GenBank/DDBJ whole genome shotgun (WGS) entry which is preliminary data.</text>
</comment>
<reference evidence="1 2" key="1">
    <citation type="submission" date="2019-04" db="EMBL/GenBank/DDBJ databases">
        <title>Genome of a novel bacterium Candidatus Jettenia ecosi reconstructed from metagenome of an anammox bioreactor.</title>
        <authorList>
            <person name="Mardanov A.V."/>
            <person name="Beletsky A.V."/>
            <person name="Ravin N.V."/>
            <person name="Botchkova E.A."/>
            <person name="Litti Y.V."/>
            <person name="Nozhevnikova A.N."/>
        </authorList>
    </citation>
    <scope>NUCLEOTIDE SEQUENCE [LARGE SCALE GENOMIC DNA]</scope>
    <source>
        <strain evidence="1">J2</strain>
    </source>
</reference>
<gene>
    <name evidence="1" type="ORF">JETT_2074</name>
</gene>
<organism evidence="1 2">
    <name type="scientific">Candidatus Jettenia ecosi</name>
    <dbReference type="NCBI Taxonomy" id="2494326"/>
    <lineage>
        <taxon>Bacteria</taxon>
        <taxon>Pseudomonadati</taxon>
        <taxon>Planctomycetota</taxon>
        <taxon>Candidatus Brocadiia</taxon>
        <taxon>Candidatus Brocadiales</taxon>
        <taxon>Candidatus Brocadiaceae</taxon>
        <taxon>Candidatus Jettenia</taxon>
    </lineage>
</organism>
<accession>A0A533QAC1</accession>
<sequence length="37" mass="4310">MIHETKQCKKHVDSYSKNKGYPIGLPEKPVYKQGYLT</sequence>